<accession>A0A7N0UQ73</accession>
<keyword evidence="1" id="KW-0472">Membrane</keyword>
<feature type="transmembrane region" description="Helical" evidence="1">
    <location>
        <begin position="186"/>
        <end position="209"/>
    </location>
</feature>
<sequence>MEEYVYEYDNNEEVPIFPLPRSLTSLDGCRRPSFLVYCLWIHCLFTAYVRSEVASWRPLVDGITPTLERMEDAAACSSTHSTTSHHPFLSRSSLAAPSTTAFRSSMSSDSGLQTLFDAIILGGAYVSISEFLKNRPAQTSEFRPLNGFELATNAELALKDAEKAINIKSNSVRAYMNLLQRLVDTLFAVHVYFSLWIVATNVPCAGLFFSSFPY</sequence>
<evidence type="ECO:0000256" key="1">
    <source>
        <dbReference type="SAM" id="Phobius"/>
    </source>
</evidence>
<dbReference type="EnsemblPlants" id="Kaladp0076s0321.1.v1.1">
    <property type="protein sequence ID" value="Kaladp0076s0321.1.v1.1"/>
    <property type="gene ID" value="Kaladp0076s0321.v1.1"/>
</dbReference>
<dbReference type="AlphaFoldDB" id="A0A7N0UQ73"/>
<evidence type="ECO:0000313" key="2">
    <source>
        <dbReference type="EnsemblPlants" id="Kaladp0076s0321.1.v1.1"/>
    </source>
</evidence>
<evidence type="ECO:0000313" key="3">
    <source>
        <dbReference type="Proteomes" id="UP000594263"/>
    </source>
</evidence>
<name>A0A7N0UQ73_KALFE</name>
<proteinExistence type="predicted"/>
<keyword evidence="1" id="KW-1133">Transmembrane helix</keyword>
<dbReference type="Proteomes" id="UP000594263">
    <property type="component" value="Unplaced"/>
</dbReference>
<protein>
    <submittedName>
        <fullName evidence="2">Uncharacterized protein</fullName>
    </submittedName>
</protein>
<dbReference type="Gramene" id="Kaladp0076s0321.1.v1.1">
    <property type="protein sequence ID" value="Kaladp0076s0321.1.v1.1"/>
    <property type="gene ID" value="Kaladp0076s0321.v1.1"/>
</dbReference>
<keyword evidence="3" id="KW-1185">Reference proteome</keyword>
<keyword evidence="1" id="KW-0812">Transmembrane</keyword>
<organism evidence="2 3">
    <name type="scientific">Kalanchoe fedtschenkoi</name>
    <name type="common">Lavender scallops</name>
    <name type="synonym">South American air plant</name>
    <dbReference type="NCBI Taxonomy" id="63787"/>
    <lineage>
        <taxon>Eukaryota</taxon>
        <taxon>Viridiplantae</taxon>
        <taxon>Streptophyta</taxon>
        <taxon>Embryophyta</taxon>
        <taxon>Tracheophyta</taxon>
        <taxon>Spermatophyta</taxon>
        <taxon>Magnoliopsida</taxon>
        <taxon>eudicotyledons</taxon>
        <taxon>Gunneridae</taxon>
        <taxon>Pentapetalae</taxon>
        <taxon>Saxifragales</taxon>
        <taxon>Crassulaceae</taxon>
        <taxon>Kalanchoe</taxon>
    </lineage>
</organism>
<reference evidence="2" key="1">
    <citation type="submission" date="2021-01" db="UniProtKB">
        <authorList>
            <consortium name="EnsemblPlants"/>
        </authorList>
    </citation>
    <scope>IDENTIFICATION</scope>
</reference>